<keyword evidence="1" id="KW-0805">Transcription regulation</keyword>
<proteinExistence type="predicted"/>
<dbReference type="PROSITE" id="PS01124">
    <property type="entry name" value="HTH_ARAC_FAMILY_2"/>
    <property type="match status" value="1"/>
</dbReference>
<dbReference type="Gene3D" id="1.10.10.60">
    <property type="entry name" value="Homeodomain-like"/>
    <property type="match status" value="1"/>
</dbReference>
<evidence type="ECO:0000259" key="4">
    <source>
        <dbReference type="PROSITE" id="PS01124"/>
    </source>
</evidence>
<keyword evidence="2" id="KW-0238">DNA-binding</keyword>
<evidence type="ECO:0000256" key="1">
    <source>
        <dbReference type="ARBA" id="ARBA00023015"/>
    </source>
</evidence>
<organism evidence="5 6">
    <name type="scientific">Paenibacillus phytohabitans</name>
    <dbReference type="NCBI Taxonomy" id="2654978"/>
    <lineage>
        <taxon>Bacteria</taxon>
        <taxon>Bacillati</taxon>
        <taxon>Bacillota</taxon>
        <taxon>Bacilli</taxon>
        <taxon>Bacillales</taxon>
        <taxon>Paenibacillaceae</taxon>
        <taxon>Paenibacillus</taxon>
    </lineage>
</organism>
<dbReference type="Pfam" id="PF12833">
    <property type="entry name" value="HTH_18"/>
    <property type="match status" value="1"/>
</dbReference>
<dbReference type="SMART" id="SM00342">
    <property type="entry name" value="HTH_ARAC"/>
    <property type="match status" value="1"/>
</dbReference>
<feature type="domain" description="HTH araC/xylS-type" evidence="4">
    <location>
        <begin position="197"/>
        <end position="300"/>
    </location>
</feature>
<protein>
    <submittedName>
        <fullName evidence="5">Helix-turn-helix domain-containing protein</fullName>
    </submittedName>
</protein>
<keyword evidence="3" id="KW-0804">Transcription</keyword>
<evidence type="ECO:0000256" key="3">
    <source>
        <dbReference type="ARBA" id="ARBA00023163"/>
    </source>
</evidence>
<keyword evidence="6" id="KW-1185">Reference proteome</keyword>
<gene>
    <name evidence="5" type="ORF">GC101_06650</name>
</gene>
<comment type="caution">
    <text evidence="5">The sequence shown here is derived from an EMBL/GenBank/DDBJ whole genome shotgun (WGS) entry which is preliminary data.</text>
</comment>
<reference evidence="5 6" key="1">
    <citation type="submission" date="2019-10" db="EMBL/GenBank/DDBJ databases">
        <title>Description of Paenibacillus terricola sp. nov.</title>
        <authorList>
            <person name="Carlier A."/>
            <person name="Qi S."/>
        </authorList>
    </citation>
    <scope>NUCLEOTIDE SEQUENCE [LARGE SCALE GENOMIC DNA]</scope>
    <source>
        <strain evidence="5 6">LMG 31459</strain>
    </source>
</reference>
<dbReference type="InterPro" id="IPR050204">
    <property type="entry name" value="AraC_XylS_family_regulators"/>
</dbReference>
<name>A0ABX1YCJ0_9BACL</name>
<dbReference type="RefSeq" id="WP_171716624.1">
    <property type="nucleotide sequence ID" value="NZ_WHOB01000020.1"/>
</dbReference>
<dbReference type="InterPro" id="IPR018060">
    <property type="entry name" value="HTH_AraC"/>
</dbReference>
<dbReference type="PANTHER" id="PTHR46796:SF13">
    <property type="entry name" value="HTH-TYPE TRANSCRIPTIONAL ACTIVATOR RHAS"/>
    <property type="match status" value="1"/>
</dbReference>
<accession>A0ABX1YCJ0</accession>
<evidence type="ECO:0000256" key="2">
    <source>
        <dbReference type="ARBA" id="ARBA00023125"/>
    </source>
</evidence>
<evidence type="ECO:0000313" key="5">
    <source>
        <dbReference type="EMBL" id="NOU78558.1"/>
    </source>
</evidence>
<dbReference type="Proteomes" id="UP000596857">
    <property type="component" value="Unassembled WGS sequence"/>
</dbReference>
<dbReference type="PANTHER" id="PTHR46796">
    <property type="entry name" value="HTH-TYPE TRANSCRIPTIONAL ACTIVATOR RHAS-RELATED"/>
    <property type="match status" value="1"/>
</dbReference>
<dbReference type="EMBL" id="WHOB01000020">
    <property type="protein sequence ID" value="NOU78558.1"/>
    <property type="molecule type" value="Genomic_DNA"/>
</dbReference>
<evidence type="ECO:0000313" key="6">
    <source>
        <dbReference type="Proteomes" id="UP000596857"/>
    </source>
</evidence>
<sequence length="303" mass="34513">MFNLSELYYPITANPAGGGEYLPGRLLQPYIRCFWGTVPPPGEQQKAQSVEIAQGHNGAVISKSENESESVSILHKRTETIIPDSCMDIIWEWDERTGEADGIFCGINDTPFEAGQARQPAGRQRFAIRFHFWAVHLFADEQLQDVLNVHVPVEQYFRSFRKELGDKLWGTHTMSERIAMAELFLLRRLENAGRSSDGMMNAVHRMLKSRGVVSAGELELSSGFSSRQLERLFRQHIGLPPKKVADLVRFQNVWLELYRTPLHRGGLQDIVFAYGYSHQSHFINNFRKFAGRTPLDALSYARS</sequence>